<keyword evidence="3" id="KW-0378">Hydrolase</keyword>
<dbReference type="Gene3D" id="1.10.530.40">
    <property type="match status" value="1"/>
</dbReference>
<dbReference type="PANTHER" id="PTHR37406">
    <property type="entry name" value="T4-TYPE LYSOZYME 1-RELATED"/>
    <property type="match status" value="1"/>
</dbReference>
<keyword evidence="3" id="KW-0326">Glycosidase</keyword>
<reference evidence="4 5" key="1">
    <citation type="journal article" date="2015" name="Int. J. Syst. Evol. Microbiol.">
        <title>Sphingomonas hengshuiensis sp. nov., isolated from lake wetland.</title>
        <authorList>
            <person name="Wei S."/>
            <person name="Wang T."/>
            <person name="Liu H."/>
            <person name="Zhang C."/>
            <person name="Guo J."/>
            <person name="Wang Q."/>
            <person name="Liang K."/>
            <person name="Zhang Z."/>
        </authorList>
    </citation>
    <scope>NUCLEOTIDE SEQUENCE [LARGE SCALE GENOMIC DNA]</scope>
    <source>
        <strain evidence="4 5">WHSC-8</strain>
    </source>
</reference>
<dbReference type="InterPro" id="IPR002196">
    <property type="entry name" value="Glyco_hydro_24"/>
</dbReference>
<evidence type="ECO:0000256" key="1">
    <source>
        <dbReference type="ARBA" id="ARBA00022529"/>
    </source>
</evidence>
<comment type="catalytic activity">
    <reaction evidence="3">
        <text>Hydrolysis of (1-&gt;4)-beta-linkages between N-acetylmuramic acid and N-acetyl-D-glucosamine residues in a peptidoglycan and between N-acetyl-D-glucosamine residues in chitodextrins.</text>
        <dbReference type="EC" id="3.2.1.17"/>
    </reaction>
</comment>
<evidence type="ECO:0000256" key="2">
    <source>
        <dbReference type="ARBA" id="ARBA00022638"/>
    </source>
</evidence>
<dbReference type="GO" id="GO:0042742">
    <property type="term" value="P:defense response to bacterium"/>
    <property type="evidence" value="ECO:0007669"/>
    <property type="project" value="UniProtKB-KW"/>
</dbReference>
<dbReference type="KEGG" id="sphi:TS85_15650"/>
<dbReference type="InterPro" id="IPR052619">
    <property type="entry name" value="Phage_lysozyme-like"/>
</dbReference>
<dbReference type="EC" id="3.2.1.17" evidence="3"/>
<dbReference type="Proteomes" id="UP000032300">
    <property type="component" value="Chromosome"/>
</dbReference>
<dbReference type="InterPro" id="IPR023347">
    <property type="entry name" value="Lysozyme_dom_sf"/>
</dbReference>
<dbReference type="GO" id="GO:0016998">
    <property type="term" value="P:cell wall macromolecule catabolic process"/>
    <property type="evidence" value="ECO:0007669"/>
    <property type="project" value="InterPro"/>
</dbReference>
<comment type="similarity">
    <text evidence="3">Belongs to the glycosyl hydrolase 24 family.</text>
</comment>
<accession>A0A7U4J9X0</accession>
<organism evidence="4 5">
    <name type="scientific">Sphingomonas hengshuiensis</name>
    <dbReference type="NCBI Taxonomy" id="1609977"/>
    <lineage>
        <taxon>Bacteria</taxon>
        <taxon>Pseudomonadati</taxon>
        <taxon>Pseudomonadota</taxon>
        <taxon>Alphaproteobacteria</taxon>
        <taxon>Sphingomonadales</taxon>
        <taxon>Sphingomonadaceae</taxon>
        <taxon>Sphingomonas</taxon>
    </lineage>
</organism>
<evidence type="ECO:0000313" key="4">
    <source>
        <dbReference type="EMBL" id="AJP72916.1"/>
    </source>
</evidence>
<keyword evidence="5" id="KW-1185">Reference proteome</keyword>
<dbReference type="EMBL" id="CP010836">
    <property type="protein sequence ID" value="AJP72916.1"/>
    <property type="molecule type" value="Genomic_DNA"/>
</dbReference>
<dbReference type="AlphaFoldDB" id="A0A7U4J9X0"/>
<dbReference type="InterPro" id="IPR023346">
    <property type="entry name" value="Lysozyme-like_dom_sf"/>
</dbReference>
<dbReference type="RefSeq" id="WP_044333486.1">
    <property type="nucleotide sequence ID" value="NZ_CP010836.1"/>
</dbReference>
<protein>
    <recommendedName>
        <fullName evidence="3">Lysozyme</fullName>
        <ecNumber evidence="3">3.2.1.17</ecNumber>
    </recommendedName>
</protein>
<sequence>MTYDRAKLRQELIRDEGLKLRVYRCSAGKRTIGVGRNLDDVKIRPSESKALGITTASAIAKGITRDQAMVLLDSDIDACERDLDAKLPWWRGLDDVRQRVLLNMCFNLGIGFPPKPGAKGEGLRAFMNTLAAIASRRFEDAALGMEASAWHRQVGDRARRLEAMMRTGRA</sequence>
<dbReference type="GO" id="GO:0003796">
    <property type="term" value="F:lysozyme activity"/>
    <property type="evidence" value="ECO:0007669"/>
    <property type="project" value="UniProtKB-EC"/>
</dbReference>
<dbReference type="PRINTS" id="PR00684">
    <property type="entry name" value="T4LYSOZYME"/>
</dbReference>
<proteinExistence type="inferred from homology"/>
<reference evidence="4 5" key="2">
    <citation type="submission" date="2015-02" db="EMBL/GenBank/DDBJ databases">
        <title>The complete genome of Sphingomonas hengshuiensis sp. WHSC-8 isolated from soil of Hengshui Lake.</title>
        <authorList>
            <person name="Wei S."/>
            <person name="Guo J."/>
            <person name="Su C."/>
            <person name="Wu R."/>
            <person name="Zhang Z."/>
            <person name="Liang K."/>
            <person name="Li H."/>
            <person name="Wang T."/>
            <person name="Liu H."/>
            <person name="Zhang C."/>
            <person name="Li Z."/>
            <person name="Wang Q."/>
            <person name="Meng J."/>
        </authorList>
    </citation>
    <scope>NUCLEOTIDE SEQUENCE [LARGE SCALE GENOMIC DNA]</scope>
    <source>
        <strain evidence="4 5">WHSC-8</strain>
    </source>
</reference>
<dbReference type="InterPro" id="IPR001165">
    <property type="entry name" value="T4-type_lysozyme"/>
</dbReference>
<dbReference type="SUPFAM" id="SSF53955">
    <property type="entry name" value="Lysozyme-like"/>
    <property type="match status" value="1"/>
</dbReference>
<dbReference type="OrthoDB" id="5323745at2"/>
<dbReference type="PANTHER" id="PTHR37406:SF1">
    <property type="entry name" value="T4-TYPE LYSOZYME 1-RELATED"/>
    <property type="match status" value="1"/>
</dbReference>
<keyword evidence="1 3" id="KW-0929">Antimicrobial</keyword>
<dbReference type="Pfam" id="PF00959">
    <property type="entry name" value="Phage_lysozyme"/>
    <property type="match status" value="1"/>
</dbReference>
<dbReference type="GO" id="GO:0009253">
    <property type="term" value="P:peptidoglycan catabolic process"/>
    <property type="evidence" value="ECO:0007669"/>
    <property type="project" value="InterPro"/>
</dbReference>
<gene>
    <name evidence="4" type="ORF">TS85_15650</name>
</gene>
<evidence type="ECO:0000256" key="3">
    <source>
        <dbReference type="RuleBase" id="RU003788"/>
    </source>
</evidence>
<dbReference type="GO" id="GO:0031640">
    <property type="term" value="P:killing of cells of another organism"/>
    <property type="evidence" value="ECO:0007669"/>
    <property type="project" value="UniProtKB-KW"/>
</dbReference>
<keyword evidence="2 3" id="KW-0081">Bacteriolytic enzyme</keyword>
<evidence type="ECO:0000313" key="5">
    <source>
        <dbReference type="Proteomes" id="UP000032300"/>
    </source>
</evidence>
<name>A0A7U4J9X0_9SPHN</name>